<dbReference type="PRINTS" id="PR00237">
    <property type="entry name" value="GPCRRHODOPSN"/>
</dbReference>
<evidence type="ECO:0000256" key="11">
    <source>
        <dbReference type="ARBA" id="ARBA00023157"/>
    </source>
</evidence>
<evidence type="ECO:0000256" key="2">
    <source>
        <dbReference type="ARBA" id="ARBA00020038"/>
    </source>
</evidence>
<accession>H3CRZ7</accession>
<evidence type="ECO:0000256" key="4">
    <source>
        <dbReference type="ARBA" id="ARBA00022500"/>
    </source>
</evidence>
<dbReference type="OMA" id="LICISFE"/>
<dbReference type="GO" id="GO:0019722">
    <property type="term" value="P:calcium-mediated signaling"/>
    <property type="evidence" value="ECO:0007669"/>
    <property type="project" value="TreeGrafter"/>
</dbReference>
<keyword evidence="11" id="KW-1015">Disulfide bond</keyword>
<comment type="subcellular location">
    <subcellularLocation>
        <location evidence="1">Cell membrane</location>
        <topology evidence="1">Multi-pass membrane protein</topology>
    </subcellularLocation>
</comment>
<reference evidence="19" key="2">
    <citation type="submission" date="2025-08" db="UniProtKB">
        <authorList>
            <consortium name="Ensembl"/>
        </authorList>
    </citation>
    <scope>IDENTIFICATION</scope>
</reference>
<dbReference type="GO" id="GO:0007204">
    <property type="term" value="P:positive regulation of cytosolic calcium ion concentration"/>
    <property type="evidence" value="ECO:0007669"/>
    <property type="project" value="TreeGrafter"/>
</dbReference>
<reference evidence="19" key="3">
    <citation type="submission" date="2025-09" db="UniProtKB">
        <authorList>
            <consortium name="Ensembl"/>
        </authorList>
    </citation>
    <scope>IDENTIFICATION</scope>
</reference>
<evidence type="ECO:0000313" key="19">
    <source>
        <dbReference type="Ensembl" id="ENSTNIP00000011031.1"/>
    </source>
</evidence>
<dbReference type="GO" id="GO:0016494">
    <property type="term" value="F:C-X-C chemokine receptor activity"/>
    <property type="evidence" value="ECO:0007669"/>
    <property type="project" value="InterPro"/>
</dbReference>
<keyword evidence="13" id="KW-0325">Glycoprotein</keyword>
<dbReference type="PRINTS" id="PR01532">
    <property type="entry name" value="CXCCHMKINER3"/>
</dbReference>
<dbReference type="GO" id="GO:0060326">
    <property type="term" value="P:cell chemotaxis"/>
    <property type="evidence" value="ECO:0007669"/>
    <property type="project" value="TreeGrafter"/>
</dbReference>
<evidence type="ECO:0000256" key="16">
    <source>
        <dbReference type="RuleBase" id="RU000688"/>
    </source>
</evidence>
<dbReference type="InterPro" id="IPR017452">
    <property type="entry name" value="GPCR_Rhodpsn_7TM"/>
</dbReference>
<dbReference type="PANTHER" id="PTHR10489:SF671">
    <property type="entry name" value="C-X-C CHEMOKINE RECEPTOR TYPE 3"/>
    <property type="match status" value="1"/>
</dbReference>
<sequence length="372" mass="41635">IPQMGNVQKITGDELKEIWDDLADYFENATTNESCCAAGYVCDPTNGQEFKATFILVLYLLAFVVGVVGNGLLLLVLVQNRRTWSVTDTFILHLAMADVLLLVTLPTWAAQAAQDEGWTFGTPLCKITGAVFMVNFYCGIFLLGCISFDRYLSIVHATHMYSHRKPWAIRISCMAAWLFSLLLSITDLVFLEAVSNDRLNRTMCVRVNSTQVNWQLSSRLIYHIVGFLLPSAVMIFCYTCILRRLRCSSQGLQKQRAIRVIIAVVAVFFLCWTPYNIVLLVDTFYSPSGSDKCGMHTSMEKALTVTSSVGYLHCSLNPILYAFVGVKFRRQLLAVLRSLGCKLKTTTRLHSTASSRRSSFWSESAETSKSVA</sequence>
<keyword evidence="4" id="KW-0145">Chemotaxis</keyword>
<name>H3CRZ7_TETNG</name>
<feature type="domain" description="G-protein coupled receptors family 1 profile" evidence="18">
    <location>
        <begin position="69"/>
        <end position="321"/>
    </location>
</feature>
<gene>
    <name evidence="19" type="primary">CXCR3</name>
</gene>
<dbReference type="SUPFAM" id="SSF81321">
    <property type="entry name" value="Family A G protein-coupled receptor-like"/>
    <property type="match status" value="1"/>
</dbReference>
<dbReference type="GO" id="GO:0016493">
    <property type="term" value="F:C-C chemokine receptor activity"/>
    <property type="evidence" value="ECO:0007669"/>
    <property type="project" value="TreeGrafter"/>
</dbReference>
<evidence type="ECO:0000256" key="10">
    <source>
        <dbReference type="ARBA" id="ARBA00023136"/>
    </source>
</evidence>
<dbReference type="GO" id="GO:0002685">
    <property type="term" value="P:regulation of leukocyte migration"/>
    <property type="evidence" value="ECO:0007669"/>
    <property type="project" value="InterPro"/>
</dbReference>
<protein>
    <recommendedName>
        <fullName evidence="2">C-X-C chemokine receptor type 3</fullName>
    </recommendedName>
    <alternativeName>
        <fullName evidence="15">Interferon-inducible protein 10 receptor</fullName>
    </alternativeName>
</protein>
<dbReference type="InParanoid" id="H3CRZ7"/>
<keyword evidence="12 16" id="KW-0675">Receptor</keyword>
<keyword evidence="7 16" id="KW-0812">Transmembrane</keyword>
<keyword evidence="20" id="KW-1185">Reference proteome</keyword>
<dbReference type="InterPro" id="IPR050119">
    <property type="entry name" value="CCR1-9-like"/>
</dbReference>
<dbReference type="GO" id="GO:0001525">
    <property type="term" value="P:angiogenesis"/>
    <property type="evidence" value="ECO:0007669"/>
    <property type="project" value="UniProtKB-KW"/>
</dbReference>
<feature type="transmembrane region" description="Helical" evidence="17">
    <location>
        <begin position="90"/>
        <end position="109"/>
    </location>
</feature>
<keyword evidence="10 17" id="KW-0472">Membrane</keyword>
<evidence type="ECO:0000256" key="15">
    <source>
        <dbReference type="ARBA" id="ARBA00030908"/>
    </source>
</evidence>
<evidence type="ECO:0000313" key="20">
    <source>
        <dbReference type="Proteomes" id="UP000007303"/>
    </source>
</evidence>
<dbReference type="STRING" id="99883.ENSTNIP00000011031"/>
<dbReference type="PROSITE" id="PS50262">
    <property type="entry name" value="G_PROTEIN_RECEP_F1_2"/>
    <property type="match status" value="1"/>
</dbReference>
<evidence type="ECO:0000256" key="14">
    <source>
        <dbReference type="ARBA" id="ARBA00023224"/>
    </source>
</evidence>
<keyword evidence="14 16" id="KW-0807">Transducer</keyword>
<keyword evidence="8 17" id="KW-1133">Transmembrane helix</keyword>
<dbReference type="HOGENOM" id="CLU_009579_8_3_1"/>
<dbReference type="InterPro" id="IPR000355">
    <property type="entry name" value="Chemokine_rcpt"/>
</dbReference>
<feature type="transmembrane region" description="Helical" evidence="17">
    <location>
        <begin position="309"/>
        <end position="328"/>
    </location>
</feature>
<evidence type="ECO:0000259" key="18">
    <source>
        <dbReference type="PROSITE" id="PS50262"/>
    </source>
</evidence>
<feature type="transmembrane region" description="Helical" evidence="17">
    <location>
        <begin position="129"/>
        <end position="146"/>
    </location>
</feature>
<feature type="transmembrane region" description="Helical" evidence="17">
    <location>
        <begin position="257"/>
        <end position="275"/>
    </location>
</feature>
<reference evidence="20" key="1">
    <citation type="journal article" date="2004" name="Nature">
        <title>Genome duplication in the teleost fish Tetraodon nigroviridis reveals the early vertebrate proto-karyotype.</title>
        <authorList>
            <person name="Jaillon O."/>
            <person name="Aury J.-M."/>
            <person name="Brunet F."/>
            <person name="Petit J.-L."/>
            <person name="Stange-Thomann N."/>
            <person name="Mauceli E."/>
            <person name="Bouneau L."/>
            <person name="Fischer C."/>
            <person name="Ozouf-Costaz C."/>
            <person name="Bernot A."/>
            <person name="Nicaud S."/>
            <person name="Jaffe D."/>
            <person name="Fisher S."/>
            <person name="Lutfalla G."/>
            <person name="Dossat C."/>
            <person name="Segurens B."/>
            <person name="Dasilva C."/>
            <person name="Salanoubat M."/>
            <person name="Levy M."/>
            <person name="Boudet N."/>
            <person name="Castellano S."/>
            <person name="Anthouard V."/>
            <person name="Jubin C."/>
            <person name="Castelli V."/>
            <person name="Katinka M."/>
            <person name="Vacherie B."/>
            <person name="Biemont C."/>
            <person name="Skalli Z."/>
            <person name="Cattolico L."/>
            <person name="Poulain J."/>
            <person name="De Berardinis V."/>
            <person name="Cruaud C."/>
            <person name="Duprat S."/>
            <person name="Brottier P."/>
            <person name="Coutanceau J.-P."/>
            <person name="Gouzy J."/>
            <person name="Parra G."/>
            <person name="Lardier G."/>
            <person name="Chapple C."/>
            <person name="McKernan K.J."/>
            <person name="McEwan P."/>
            <person name="Bosak S."/>
            <person name="Kellis M."/>
            <person name="Volff J.-N."/>
            <person name="Guigo R."/>
            <person name="Zody M.C."/>
            <person name="Mesirov J."/>
            <person name="Lindblad-Toh K."/>
            <person name="Birren B."/>
            <person name="Nusbaum C."/>
            <person name="Kahn D."/>
            <person name="Robinson-Rechavi M."/>
            <person name="Laudet V."/>
            <person name="Schachter V."/>
            <person name="Quetier F."/>
            <person name="Saurin W."/>
            <person name="Scarpelli C."/>
            <person name="Wincker P."/>
            <person name="Lander E.S."/>
            <person name="Weissenbach J."/>
            <person name="Roest Crollius H."/>
        </authorList>
    </citation>
    <scope>NUCLEOTIDE SEQUENCE [LARGE SCALE GENOMIC DNA]</scope>
</reference>
<dbReference type="GO" id="GO:0006955">
    <property type="term" value="P:immune response"/>
    <property type="evidence" value="ECO:0007669"/>
    <property type="project" value="TreeGrafter"/>
</dbReference>
<feature type="transmembrane region" description="Helical" evidence="17">
    <location>
        <begin position="220"/>
        <end position="245"/>
    </location>
</feature>
<dbReference type="FunCoup" id="H3CRZ7">
    <property type="interactions" value="241"/>
</dbReference>
<evidence type="ECO:0000256" key="6">
    <source>
        <dbReference type="ARBA" id="ARBA00022657"/>
    </source>
</evidence>
<comment type="similarity">
    <text evidence="16">Belongs to the G-protein coupled receptor 1 family.</text>
</comment>
<dbReference type="Ensembl" id="ENSTNIT00000011213.1">
    <property type="protein sequence ID" value="ENSTNIP00000011031.1"/>
    <property type="gene ID" value="ENSTNIG00000008204.1"/>
</dbReference>
<dbReference type="InterPro" id="IPR000276">
    <property type="entry name" value="GPCR_Rhodpsn"/>
</dbReference>
<evidence type="ECO:0000256" key="13">
    <source>
        <dbReference type="ARBA" id="ARBA00023180"/>
    </source>
</evidence>
<dbReference type="AlphaFoldDB" id="H3CRZ7"/>
<dbReference type="GO" id="GO:0019957">
    <property type="term" value="F:C-C chemokine binding"/>
    <property type="evidence" value="ECO:0007669"/>
    <property type="project" value="TreeGrafter"/>
</dbReference>
<dbReference type="PROSITE" id="PS00237">
    <property type="entry name" value="G_PROTEIN_RECEP_F1_1"/>
    <property type="match status" value="1"/>
</dbReference>
<dbReference type="PRINTS" id="PR00657">
    <property type="entry name" value="CCCHEMOKINER"/>
</dbReference>
<organism evidence="19 20">
    <name type="scientific">Tetraodon nigroviridis</name>
    <name type="common">Spotted green pufferfish</name>
    <name type="synonym">Chelonodon nigroviridis</name>
    <dbReference type="NCBI Taxonomy" id="99883"/>
    <lineage>
        <taxon>Eukaryota</taxon>
        <taxon>Metazoa</taxon>
        <taxon>Chordata</taxon>
        <taxon>Craniata</taxon>
        <taxon>Vertebrata</taxon>
        <taxon>Euteleostomi</taxon>
        <taxon>Actinopterygii</taxon>
        <taxon>Neopterygii</taxon>
        <taxon>Teleostei</taxon>
        <taxon>Neoteleostei</taxon>
        <taxon>Acanthomorphata</taxon>
        <taxon>Eupercaria</taxon>
        <taxon>Tetraodontiformes</taxon>
        <taxon>Tetradontoidea</taxon>
        <taxon>Tetraodontidae</taxon>
        <taxon>Tetraodon</taxon>
    </lineage>
</organism>
<dbReference type="CDD" id="cd15180">
    <property type="entry name" value="7tmA_CXCR3"/>
    <property type="match status" value="1"/>
</dbReference>
<evidence type="ECO:0000256" key="9">
    <source>
        <dbReference type="ARBA" id="ARBA00023040"/>
    </source>
</evidence>
<proteinExistence type="inferred from homology"/>
<dbReference type="GO" id="GO:0006954">
    <property type="term" value="P:inflammatory response"/>
    <property type="evidence" value="ECO:0007669"/>
    <property type="project" value="InterPro"/>
</dbReference>
<evidence type="ECO:0000256" key="17">
    <source>
        <dbReference type="SAM" id="Phobius"/>
    </source>
</evidence>
<dbReference type="GeneTree" id="ENSGT01050000244848"/>
<evidence type="ECO:0000256" key="12">
    <source>
        <dbReference type="ARBA" id="ARBA00023170"/>
    </source>
</evidence>
<evidence type="ECO:0000256" key="3">
    <source>
        <dbReference type="ARBA" id="ARBA00022475"/>
    </source>
</evidence>
<feature type="transmembrane region" description="Helical" evidence="17">
    <location>
        <begin position="54"/>
        <end position="78"/>
    </location>
</feature>
<dbReference type="GO" id="GO:0009897">
    <property type="term" value="C:external side of plasma membrane"/>
    <property type="evidence" value="ECO:0007669"/>
    <property type="project" value="TreeGrafter"/>
</dbReference>
<evidence type="ECO:0000256" key="8">
    <source>
        <dbReference type="ARBA" id="ARBA00022989"/>
    </source>
</evidence>
<feature type="transmembrane region" description="Helical" evidence="17">
    <location>
        <begin position="167"/>
        <end position="191"/>
    </location>
</feature>
<dbReference type="InterPro" id="IPR004070">
    <property type="entry name" value="Chemokine_CXCR3"/>
</dbReference>
<evidence type="ECO:0000256" key="1">
    <source>
        <dbReference type="ARBA" id="ARBA00004651"/>
    </source>
</evidence>
<dbReference type="Proteomes" id="UP000007303">
    <property type="component" value="Unassembled WGS sequence"/>
</dbReference>
<keyword evidence="3" id="KW-1003">Cell membrane</keyword>
<keyword evidence="9 16" id="KW-0297">G-protein coupled receptor</keyword>
<keyword evidence="6" id="KW-0037">Angiogenesis</keyword>
<dbReference type="Pfam" id="PF00001">
    <property type="entry name" value="7tm_1"/>
    <property type="match status" value="1"/>
</dbReference>
<dbReference type="PANTHER" id="PTHR10489">
    <property type="entry name" value="CELL ADHESION MOLECULE"/>
    <property type="match status" value="1"/>
</dbReference>
<evidence type="ECO:0000256" key="5">
    <source>
        <dbReference type="ARBA" id="ARBA00022641"/>
    </source>
</evidence>
<keyword evidence="5" id="KW-0765">Sulfation</keyword>
<dbReference type="Gene3D" id="1.20.1070.10">
    <property type="entry name" value="Rhodopsin 7-helix transmembrane proteins"/>
    <property type="match status" value="1"/>
</dbReference>
<evidence type="ECO:0000256" key="7">
    <source>
        <dbReference type="ARBA" id="ARBA00022692"/>
    </source>
</evidence>